<dbReference type="InterPro" id="IPR007527">
    <property type="entry name" value="Znf_SWIM"/>
</dbReference>
<evidence type="ECO:0000259" key="2">
    <source>
        <dbReference type="PROSITE" id="PS50966"/>
    </source>
</evidence>
<dbReference type="RefSeq" id="WP_167616481.1">
    <property type="nucleotide sequence ID" value="NZ_JAAUVV010000009.1"/>
</dbReference>
<keyword evidence="1" id="KW-0479">Metal-binding</keyword>
<feature type="domain" description="SWIM-type" evidence="2">
    <location>
        <begin position="54"/>
        <end position="89"/>
    </location>
</feature>
<keyword evidence="1" id="KW-0863">Zinc-finger</keyword>
<protein>
    <recommendedName>
        <fullName evidence="2">SWIM-type domain-containing protein</fullName>
    </recommendedName>
</protein>
<gene>
    <name evidence="3" type="ORF">HC138_06145</name>
</gene>
<organism evidence="3 4">
    <name type="scientific">Corynebacterium coyleae</name>
    <dbReference type="NCBI Taxonomy" id="53374"/>
    <lineage>
        <taxon>Bacteria</taxon>
        <taxon>Bacillati</taxon>
        <taxon>Actinomycetota</taxon>
        <taxon>Actinomycetes</taxon>
        <taxon>Mycobacteriales</taxon>
        <taxon>Corynebacteriaceae</taxon>
        <taxon>Corynebacterium</taxon>
    </lineage>
</organism>
<proteinExistence type="predicted"/>
<sequence length="540" mass="59933">MTTTILGWLTEETIEDAAGSGAFNRGKKISSADVTILSDTESEVQAAVQGTWTYRTTLFVQGDRVGTTCDCPVGTQWCKHAVAVALALLIPNELSFDDSAVTDSSATSNESAPDAVDTYVDSASPDELRRLIHHLRQIPEVEEMLEFNALKSSGDDKQVREHVKSAITAASRKSSGFRDYWQSMELARHWSDALDVVEAYVDEHRGVAVRPQIERAITRLNAVLGRADDSSGMLGDELHRCFDLHARACADGVEDQQKLAKWLVKETLEAPFVEPDLRAYAGLLGADAVESIAAAFEANPPKYGAKALFLDVAFLRGDDDQIESILLDGNSVKDLIEFYESRGRKDEVKAVLSKWDTPIQWNEIDFFENRLRAYLGDKALLDYRIEKFKENPGTVTFDRVIHGPGVTEDVIDLIPEGIPGRDVMLLQAAMRFNDPELGLSVVDGDEADVHSAFEFARSVLSSHDPERALEIMLREPEHIARASGDRAYKQAAASATQIIDCFPADPVARKAVLEKMEELTIRYKNRPKMLKIWRSYGLIN</sequence>
<name>A0AAP6XMB2_9CORY</name>
<dbReference type="PROSITE" id="PS50966">
    <property type="entry name" value="ZF_SWIM"/>
    <property type="match status" value="1"/>
</dbReference>
<reference evidence="3 4" key="1">
    <citation type="submission" date="2020-03" db="EMBL/GenBank/DDBJ databases">
        <title>Draft genome sequences of bacterial isolates from the female urobiome.</title>
        <authorList>
            <person name="Miller-Ensminger T."/>
            <person name="Wolfe A.J."/>
            <person name="Putonti C."/>
        </authorList>
    </citation>
    <scope>NUCLEOTIDE SEQUENCE [LARGE SCALE GENOMIC DNA]</scope>
    <source>
        <strain evidence="3 4">UMB8490</strain>
    </source>
</reference>
<evidence type="ECO:0000313" key="3">
    <source>
        <dbReference type="EMBL" id="NJJ03930.1"/>
    </source>
</evidence>
<dbReference type="Proteomes" id="UP000591626">
    <property type="component" value="Unassembled WGS sequence"/>
</dbReference>
<dbReference type="GO" id="GO:0008270">
    <property type="term" value="F:zinc ion binding"/>
    <property type="evidence" value="ECO:0007669"/>
    <property type="project" value="UniProtKB-KW"/>
</dbReference>
<keyword evidence="1" id="KW-0862">Zinc</keyword>
<accession>A0AAP6XMB2</accession>
<evidence type="ECO:0000313" key="4">
    <source>
        <dbReference type="Proteomes" id="UP000591626"/>
    </source>
</evidence>
<evidence type="ECO:0000256" key="1">
    <source>
        <dbReference type="PROSITE-ProRule" id="PRU00325"/>
    </source>
</evidence>
<dbReference type="EMBL" id="JAAUVV010000009">
    <property type="protein sequence ID" value="NJJ03930.1"/>
    <property type="molecule type" value="Genomic_DNA"/>
</dbReference>
<dbReference type="AlphaFoldDB" id="A0AAP6XMB2"/>
<dbReference type="Pfam" id="PF04434">
    <property type="entry name" value="SWIM"/>
    <property type="match status" value="1"/>
</dbReference>
<comment type="caution">
    <text evidence="3">The sequence shown here is derived from an EMBL/GenBank/DDBJ whole genome shotgun (WGS) entry which is preliminary data.</text>
</comment>